<dbReference type="KEGG" id="ptm:GSPATT00007648001"/>
<evidence type="ECO:0000256" key="1">
    <source>
        <dbReference type="ARBA" id="ARBA00004496"/>
    </source>
</evidence>
<proteinExistence type="predicted"/>
<feature type="region of interest" description="Disordered" evidence="5">
    <location>
        <begin position="56"/>
        <end position="78"/>
    </location>
</feature>
<accession>A0CI96</accession>
<evidence type="ECO:0000256" key="2">
    <source>
        <dbReference type="ARBA" id="ARBA00022490"/>
    </source>
</evidence>
<dbReference type="InterPro" id="IPR036322">
    <property type="entry name" value="WD40_repeat_dom_sf"/>
</dbReference>
<dbReference type="Proteomes" id="UP000000600">
    <property type="component" value="Unassembled WGS sequence"/>
</dbReference>
<dbReference type="PANTHER" id="PTHR12442:SF5">
    <property type="entry name" value="DYNEIN AXONEMAL INTERMEDIATE CHAIN 3"/>
    <property type="match status" value="1"/>
</dbReference>
<dbReference type="Gene3D" id="2.130.10.10">
    <property type="entry name" value="YVTN repeat-like/Quinoprotein amine dehydrogenase"/>
    <property type="match status" value="2"/>
</dbReference>
<evidence type="ECO:0000256" key="3">
    <source>
        <dbReference type="ARBA" id="ARBA00022574"/>
    </source>
</evidence>
<dbReference type="GO" id="GO:0036159">
    <property type="term" value="P:inner dynein arm assembly"/>
    <property type="evidence" value="ECO:0000318"/>
    <property type="project" value="GO_Central"/>
</dbReference>
<feature type="region of interest" description="Disordered" evidence="5">
    <location>
        <begin position="688"/>
        <end position="709"/>
    </location>
</feature>
<protein>
    <submittedName>
        <fullName evidence="6">Uncharacterized protein</fullName>
    </submittedName>
</protein>
<dbReference type="PANTHER" id="PTHR12442">
    <property type="entry name" value="DYNEIN INTERMEDIATE CHAIN"/>
    <property type="match status" value="1"/>
</dbReference>
<dbReference type="OrthoDB" id="366230at2759"/>
<evidence type="ECO:0000256" key="4">
    <source>
        <dbReference type="ARBA" id="ARBA00022737"/>
    </source>
</evidence>
<keyword evidence="2" id="KW-0963">Cytoplasm</keyword>
<dbReference type="OMA" id="CCEFSQT"/>
<keyword evidence="3" id="KW-0853">WD repeat</keyword>
<evidence type="ECO:0000256" key="5">
    <source>
        <dbReference type="SAM" id="MobiDB-lite"/>
    </source>
</evidence>
<dbReference type="GO" id="GO:0045504">
    <property type="term" value="F:dynein heavy chain binding"/>
    <property type="evidence" value="ECO:0000318"/>
    <property type="project" value="GO_Central"/>
</dbReference>
<reference evidence="6 7" key="1">
    <citation type="journal article" date="2006" name="Nature">
        <title>Global trends of whole-genome duplications revealed by the ciliate Paramecium tetraurelia.</title>
        <authorList>
            <consortium name="Genoscope"/>
            <person name="Aury J.-M."/>
            <person name="Jaillon O."/>
            <person name="Duret L."/>
            <person name="Noel B."/>
            <person name="Jubin C."/>
            <person name="Porcel B.M."/>
            <person name="Segurens B."/>
            <person name="Daubin V."/>
            <person name="Anthouard V."/>
            <person name="Aiach N."/>
            <person name="Arnaiz O."/>
            <person name="Billaut A."/>
            <person name="Beisson J."/>
            <person name="Blanc I."/>
            <person name="Bouhouche K."/>
            <person name="Camara F."/>
            <person name="Duharcourt S."/>
            <person name="Guigo R."/>
            <person name="Gogendeau D."/>
            <person name="Katinka M."/>
            <person name="Keller A.-M."/>
            <person name="Kissmehl R."/>
            <person name="Klotz C."/>
            <person name="Koll F."/>
            <person name="Le Moue A."/>
            <person name="Lepere C."/>
            <person name="Malinsky S."/>
            <person name="Nowacki M."/>
            <person name="Nowak J.K."/>
            <person name="Plattner H."/>
            <person name="Poulain J."/>
            <person name="Ruiz F."/>
            <person name="Serrano V."/>
            <person name="Zagulski M."/>
            <person name="Dessen P."/>
            <person name="Betermier M."/>
            <person name="Weissenbach J."/>
            <person name="Scarpelli C."/>
            <person name="Schachter V."/>
            <person name="Sperling L."/>
            <person name="Meyer E."/>
            <person name="Cohen J."/>
            <person name="Wincker P."/>
        </authorList>
    </citation>
    <scope>NUCLEOTIDE SEQUENCE [LARGE SCALE GENOMIC DNA]</scope>
    <source>
        <strain evidence="6 7">Stock d4-2</strain>
    </source>
</reference>
<name>A0CI96_PARTE</name>
<feature type="compositionally biased region" description="Basic and acidic residues" evidence="5">
    <location>
        <begin position="65"/>
        <end position="78"/>
    </location>
</feature>
<evidence type="ECO:0000313" key="7">
    <source>
        <dbReference type="Proteomes" id="UP000000600"/>
    </source>
</evidence>
<dbReference type="RefSeq" id="XP_001437910.1">
    <property type="nucleotide sequence ID" value="XM_001437873.1"/>
</dbReference>
<dbReference type="HOGENOM" id="CLU_009390_1_0_1"/>
<dbReference type="InterPro" id="IPR001680">
    <property type="entry name" value="WD40_rpt"/>
</dbReference>
<dbReference type="GO" id="GO:0060294">
    <property type="term" value="P:cilium movement involved in cell motility"/>
    <property type="evidence" value="ECO:0000318"/>
    <property type="project" value="GO_Central"/>
</dbReference>
<dbReference type="InterPro" id="IPR015943">
    <property type="entry name" value="WD40/YVTN_repeat-like_dom_sf"/>
</dbReference>
<keyword evidence="7" id="KW-1185">Reference proteome</keyword>
<dbReference type="GO" id="GO:0036156">
    <property type="term" value="C:inner dynein arm"/>
    <property type="evidence" value="ECO:0000318"/>
    <property type="project" value="GO_Central"/>
</dbReference>
<dbReference type="InterPro" id="IPR050687">
    <property type="entry name" value="Dynein_IC"/>
</dbReference>
<dbReference type="InParanoid" id="A0CI96"/>
<dbReference type="SMART" id="SM00320">
    <property type="entry name" value="WD40"/>
    <property type="match status" value="4"/>
</dbReference>
<dbReference type="SUPFAM" id="SSF50978">
    <property type="entry name" value="WD40 repeat-like"/>
    <property type="match status" value="1"/>
</dbReference>
<sequence length="748" mass="85975">MFFLFQYNYLLTKCSILLNNAWDLCLSMQIKINDFAIPLICLIFRLLMSNDPSDPEDLSDDDFVDEKPLEPKPYKTDHEDETIQEIQSFTVKDRPFIRMQFIKKRKEFGLTFKFSDQETSERTGEIKALEKDPLQLVKNKVIEMGIQGCNPFQDASSQTVWNRKINKALQVDEGDERQEQPDEDFKLLKFLETVYPLMEEALQSNETIDIYQDDFNVLPLSEQNGDQNAELTNVIKEIKSFSYLNCKGKKIQCIQFQPTSQAIKSKYIVAESFVENLLFEERAIYQLKSHKSLIVFWDFEDIHSIEPVLLLQSPLEILSFEFNPKDPNIIVGGTINGQVMLWDLSGTALSVFASKKTQKTKQERNEIQELQPKMVSALQDPASYQAGSSNEVLRKQVASHKNFVLGCEMKHFNHLILTSSQETYQFASISSDGQILFWDTRLIDKDSKKTQQDISTIPWKATYGIQLYRPEGGGMMGGGQIQFRKNQKIPILSGTSDEGEVFILDWGEKQGEEGQKNQLVSAIWQQQRSMRPPIALDVSPFFEDVLLTLHDFNFCVWKHNVTFPIFESLIMKGAHITCGGFSPYRAGVIIVGKTDGNLDVWDMLDQSHKWTIQFQVVACAITSLKFNDNMAHIVAIGDSDGTLHLLEFPQSLCKDQGNEIKAMRLFWDREVKRVNYYSERFKIREQQAKQQNEKEIQAQPVKETKQSGDTKVLDEIANFENEYQKFRDTLLGIGPKPEDDKGDKKGKK</sequence>
<organism evidence="6 7">
    <name type="scientific">Paramecium tetraurelia</name>
    <dbReference type="NCBI Taxonomy" id="5888"/>
    <lineage>
        <taxon>Eukaryota</taxon>
        <taxon>Sar</taxon>
        <taxon>Alveolata</taxon>
        <taxon>Ciliophora</taxon>
        <taxon>Intramacronucleata</taxon>
        <taxon>Oligohymenophorea</taxon>
        <taxon>Peniculida</taxon>
        <taxon>Parameciidae</taxon>
        <taxon>Paramecium</taxon>
    </lineage>
</organism>
<dbReference type="EMBL" id="CT868085">
    <property type="protein sequence ID" value="CAK70513.1"/>
    <property type="molecule type" value="Genomic_DNA"/>
</dbReference>
<dbReference type="GO" id="GO:0045503">
    <property type="term" value="F:dynein light chain binding"/>
    <property type="evidence" value="ECO:0000318"/>
    <property type="project" value="GO_Central"/>
</dbReference>
<dbReference type="FunFam" id="2.130.10.10:FF:002337">
    <property type="entry name" value="Uncharacterized protein"/>
    <property type="match status" value="1"/>
</dbReference>
<dbReference type="STRING" id="5888.A0CI96"/>
<comment type="subcellular location">
    <subcellularLocation>
        <location evidence="1">Cytoplasm</location>
    </subcellularLocation>
</comment>
<keyword evidence="4" id="KW-0677">Repeat</keyword>
<gene>
    <name evidence="6" type="ORF">GSPATT00007648001</name>
</gene>
<dbReference type="AlphaFoldDB" id="A0CI96"/>
<dbReference type="GeneID" id="5023695"/>
<evidence type="ECO:0000313" key="6">
    <source>
        <dbReference type="EMBL" id="CAK70513.1"/>
    </source>
</evidence>
<dbReference type="eggNOG" id="KOG1587">
    <property type="taxonomic scope" value="Eukaryota"/>
</dbReference>